<comment type="caution">
    <text evidence="3">The sequence shown here is derived from an EMBL/GenBank/DDBJ whole genome shotgun (WGS) entry which is preliminary data.</text>
</comment>
<feature type="region of interest" description="Disordered" evidence="1">
    <location>
        <begin position="568"/>
        <end position="642"/>
    </location>
</feature>
<dbReference type="CDD" id="cd00090">
    <property type="entry name" value="HTH_ARSR"/>
    <property type="match status" value="1"/>
</dbReference>
<feature type="domain" description="HTH arsR-type" evidence="2">
    <location>
        <begin position="713"/>
        <end position="740"/>
    </location>
</feature>
<dbReference type="InterPro" id="IPR001845">
    <property type="entry name" value="HTH_ArsR_DNA-bd_dom"/>
</dbReference>
<gene>
    <name evidence="3" type="ORF">GCM10010411_81250</name>
</gene>
<accession>A0ABN3QNB7</accession>
<organism evidence="3 4">
    <name type="scientific">Actinomadura fulvescens</name>
    <dbReference type="NCBI Taxonomy" id="46160"/>
    <lineage>
        <taxon>Bacteria</taxon>
        <taxon>Bacillati</taxon>
        <taxon>Actinomycetota</taxon>
        <taxon>Actinomycetes</taxon>
        <taxon>Streptosporangiales</taxon>
        <taxon>Thermomonosporaceae</taxon>
        <taxon>Actinomadura</taxon>
    </lineage>
</organism>
<evidence type="ECO:0000259" key="2">
    <source>
        <dbReference type="Pfam" id="PF01022"/>
    </source>
</evidence>
<dbReference type="InterPro" id="IPR036390">
    <property type="entry name" value="WH_DNA-bd_sf"/>
</dbReference>
<feature type="compositionally biased region" description="Low complexity" evidence="1">
    <location>
        <begin position="579"/>
        <end position="590"/>
    </location>
</feature>
<dbReference type="Gene3D" id="3.40.50.300">
    <property type="entry name" value="P-loop containing nucleotide triphosphate hydrolases"/>
    <property type="match status" value="1"/>
</dbReference>
<protein>
    <recommendedName>
        <fullName evidence="2">HTH arsR-type domain-containing protein</fullName>
    </recommendedName>
</protein>
<dbReference type="RefSeq" id="WP_344547831.1">
    <property type="nucleotide sequence ID" value="NZ_BAAATD010000015.1"/>
</dbReference>
<sequence>MIRRPARPAFGRPQRRSAGRGRFGGRRRDRYTDAEMFDPLYPAVIAHQVAPRHPVAGPLARAAARGYIRWMLASPDTRGLGTGLAALYPAGHLAHEYAAGDALLLGAFAPPAALAAWVATYKTHGSPRYSGAIAAIAAGIPAWFATAATTGITNLPTLLGYTLTATTAWSAYTWSDVLKERRRFAEAQAKWETIAGLAGLEGSRLLRTERTRTGVKFKIDLGVEGPSASRLERGDLAEQIARCYGIGADQVRIRTHRKNARIAWIIIQLVDLWSNIVPHPAVTAHDGTPVPAEAAAAGKGQRSILDGPYILGTDPETGDDLTLVVFDEGGARHVDIVGSNGGGKTNTLSNIVQQGAERSDVLTVAIDLGKGVIPTLWREHLHDYAGVGEEDKALAIFEWIDALLDERAIDLAGGTLVPSATSPVVQVIVDEQDTATGFHSAVAADIKPVLDKIHKRGRSLGVVLITAKQRDVVQHTGSKEGKANAYTTIVGRVANTKEMAKALPDWEVTGCPDMSTYGGDAQGVILLVRQGGTWQAGRTRALYDPKTVQALAAAYGPATAHLEPHIATDLPGYTDHHPTPTTTTATTRRTGNPDHRGGDHRRGGSEAPDGRSARPDGHDPDRQTHPDRTGSRDQGWGFDPADDAAVDEAAKGLVEQLDEFIAETLPPPEQATSLEDLKAARERIDNTTVPASVVQAVTDLLAERGTKGARRDELVKHLKMSRSTVAEHLGALRRDGIITSAGQGKAARYYLPDHAPDDHAT</sequence>
<feature type="compositionally biased region" description="Basic and acidic residues" evidence="1">
    <location>
        <begin position="591"/>
        <end position="631"/>
    </location>
</feature>
<dbReference type="Pfam" id="PF01022">
    <property type="entry name" value="HTH_5"/>
    <property type="match status" value="1"/>
</dbReference>
<dbReference type="InterPro" id="IPR027417">
    <property type="entry name" value="P-loop_NTPase"/>
</dbReference>
<evidence type="ECO:0000313" key="3">
    <source>
        <dbReference type="EMBL" id="GAA2631020.1"/>
    </source>
</evidence>
<feature type="region of interest" description="Disordered" evidence="1">
    <location>
        <begin position="1"/>
        <end position="26"/>
    </location>
</feature>
<evidence type="ECO:0000256" key="1">
    <source>
        <dbReference type="SAM" id="MobiDB-lite"/>
    </source>
</evidence>
<dbReference type="Proteomes" id="UP001501509">
    <property type="component" value="Unassembled WGS sequence"/>
</dbReference>
<evidence type="ECO:0000313" key="4">
    <source>
        <dbReference type="Proteomes" id="UP001501509"/>
    </source>
</evidence>
<reference evidence="3 4" key="1">
    <citation type="journal article" date="2019" name="Int. J. Syst. Evol. Microbiol.">
        <title>The Global Catalogue of Microorganisms (GCM) 10K type strain sequencing project: providing services to taxonomists for standard genome sequencing and annotation.</title>
        <authorList>
            <consortium name="The Broad Institute Genomics Platform"/>
            <consortium name="The Broad Institute Genome Sequencing Center for Infectious Disease"/>
            <person name="Wu L."/>
            <person name="Ma J."/>
        </authorList>
    </citation>
    <scope>NUCLEOTIDE SEQUENCE [LARGE SCALE GENOMIC DNA]</scope>
    <source>
        <strain evidence="3 4">JCM 6833</strain>
    </source>
</reference>
<dbReference type="Gene3D" id="1.10.10.10">
    <property type="entry name" value="Winged helix-like DNA-binding domain superfamily/Winged helix DNA-binding domain"/>
    <property type="match status" value="1"/>
</dbReference>
<dbReference type="SUPFAM" id="SSF46785">
    <property type="entry name" value="Winged helix' DNA-binding domain"/>
    <property type="match status" value="1"/>
</dbReference>
<dbReference type="InterPro" id="IPR011991">
    <property type="entry name" value="ArsR-like_HTH"/>
</dbReference>
<dbReference type="SUPFAM" id="SSF52540">
    <property type="entry name" value="P-loop containing nucleoside triphosphate hydrolases"/>
    <property type="match status" value="1"/>
</dbReference>
<feature type="compositionally biased region" description="Basic residues" evidence="1">
    <location>
        <begin position="13"/>
        <end position="26"/>
    </location>
</feature>
<dbReference type="InterPro" id="IPR036388">
    <property type="entry name" value="WH-like_DNA-bd_sf"/>
</dbReference>
<name>A0ABN3QNB7_9ACTN</name>
<dbReference type="EMBL" id="BAAATD010000015">
    <property type="protein sequence ID" value="GAA2631020.1"/>
    <property type="molecule type" value="Genomic_DNA"/>
</dbReference>
<proteinExistence type="predicted"/>
<keyword evidence="4" id="KW-1185">Reference proteome</keyword>